<protein>
    <submittedName>
        <fullName evidence="2">Uncharacterized protein</fullName>
    </submittedName>
</protein>
<sequence>MKRTLRILIRLFQRPVLNLKSKLILDGLFFDLRSPIWNQVLVLFFIGFLLLSTSIYPQNKEENFHKNKSSSDTASILNRKILKIYEELGIARELLKLERMESIPSGTFVTFLGTYPNRKGIKVVKHSIQEGKNGIEKAESKSILLEFTGTTLSKVITEVKSENMDGSDITLIRLTDETPLDQDVDDILLHADKNGKEVRYPIQLLADNRERSEFKQEFYIKLLEDFLIQLLRLQEMQSQESAKNKKKLLQTFKDSLQY</sequence>
<dbReference type="EMBL" id="OEJX01000062">
    <property type="protein sequence ID" value="SOR63225.1"/>
    <property type="molecule type" value="Genomic_DNA"/>
</dbReference>
<evidence type="ECO:0000313" key="2">
    <source>
        <dbReference type="EMBL" id="SOR63225.1"/>
    </source>
</evidence>
<keyword evidence="1" id="KW-0812">Transmembrane</keyword>
<organism evidence="2 3">
    <name type="scientific">Leptospira interrogans serovar Manilae</name>
    <dbReference type="NCBI Taxonomy" id="214675"/>
    <lineage>
        <taxon>Bacteria</taxon>
        <taxon>Pseudomonadati</taxon>
        <taxon>Spirochaetota</taxon>
        <taxon>Spirochaetia</taxon>
        <taxon>Leptospirales</taxon>
        <taxon>Leptospiraceae</taxon>
        <taxon>Leptospira</taxon>
    </lineage>
</organism>
<reference evidence="2 3" key="1">
    <citation type="submission" date="2017-11" db="EMBL/GenBank/DDBJ databases">
        <authorList>
            <person name="Lechat P."/>
        </authorList>
    </citation>
    <scope>NUCLEOTIDE SEQUENCE [LARGE SCALE GENOMIC DNA]</scope>
    <source>
        <strain evidence="2">L495</strain>
    </source>
</reference>
<evidence type="ECO:0000256" key="1">
    <source>
        <dbReference type="SAM" id="Phobius"/>
    </source>
</evidence>
<accession>A0AAQ1P2L1</accession>
<gene>
    <name evidence="2" type="ORF">LMANV2_650030</name>
</gene>
<name>A0AAQ1P2L1_LEPIR</name>
<keyword evidence="1" id="KW-1133">Transmembrane helix</keyword>
<evidence type="ECO:0000313" key="3">
    <source>
        <dbReference type="Proteomes" id="UP000234460"/>
    </source>
</evidence>
<dbReference type="NCBIfam" id="NF047547">
    <property type="entry name" value="LIC_12096_fam"/>
    <property type="match status" value="1"/>
</dbReference>
<feature type="transmembrane region" description="Helical" evidence="1">
    <location>
        <begin position="36"/>
        <end position="56"/>
    </location>
</feature>
<proteinExistence type="predicted"/>
<dbReference type="Proteomes" id="UP000234460">
    <property type="component" value="Chromosome LMANV2"/>
</dbReference>
<keyword evidence="1" id="KW-0472">Membrane</keyword>
<dbReference type="NCBIfam" id="NF047545">
    <property type="entry name" value="EndstnLikeLenA"/>
    <property type="match status" value="1"/>
</dbReference>
<comment type="caution">
    <text evidence="2">The sequence shown here is derived from an EMBL/GenBank/DDBJ whole genome shotgun (WGS) entry which is preliminary data.</text>
</comment>
<dbReference type="AlphaFoldDB" id="A0AAQ1P2L1"/>